<dbReference type="InterPro" id="IPR001453">
    <property type="entry name" value="MoaB/Mog_dom"/>
</dbReference>
<feature type="domain" description="MoaB/Mog" evidence="2">
    <location>
        <begin position="4"/>
        <end position="164"/>
    </location>
</feature>
<gene>
    <name evidence="3" type="ORF">EWF95_11235</name>
</gene>
<name>A0A544QLU5_9EURY</name>
<keyword evidence="4" id="KW-1185">Reference proteome</keyword>
<sequence>MNVAIVTVGDELLAGETVDTNSAWLAAQLTDRGCTVTRMTTVPDQIEVIAAVVNEYRAATDAVVVTGGLGPTHDDRTMAAVAAAVGRELEHHPAAEAWLTSEGGYSADDLDAGTTDLPAGARMLPNEVGVAPGAVIESIYVFPGVPAEMKAMFEHVAAEFSGEPIYTEMVVADEPESALLDRLETVQERFAVDVGSYPGEYVRVKFRGGDSDAVVAAADWFAEQVTVADIDNGDDVDAVDDGDIADSNDVDDGDTS</sequence>
<dbReference type="NCBIfam" id="TIGR00177">
    <property type="entry name" value="molyb_syn"/>
    <property type="match status" value="1"/>
</dbReference>
<evidence type="ECO:0000256" key="1">
    <source>
        <dbReference type="SAM" id="MobiDB-lite"/>
    </source>
</evidence>
<reference evidence="3 4" key="1">
    <citation type="submission" date="2019-02" db="EMBL/GenBank/DDBJ databases">
        <title>Halonotius sp. a new haloqrchaeon isolated from saline water.</title>
        <authorList>
            <person name="Duran-Viseras A."/>
            <person name="Sanchez-Porro C."/>
            <person name="Ventosa A."/>
        </authorList>
    </citation>
    <scope>NUCLEOTIDE SEQUENCE [LARGE SCALE GENOMIC DNA]</scope>
    <source>
        <strain evidence="3 4">F9-27</strain>
    </source>
</reference>
<dbReference type="SMART" id="SM00852">
    <property type="entry name" value="MoCF_biosynth"/>
    <property type="match status" value="1"/>
</dbReference>
<proteinExistence type="predicted"/>
<evidence type="ECO:0000313" key="3">
    <source>
        <dbReference type="EMBL" id="TQQ79577.1"/>
    </source>
</evidence>
<evidence type="ECO:0000313" key="4">
    <source>
        <dbReference type="Proteomes" id="UP000315385"/>
    </source>
</evidence>
<dbReference type="Gene3D" id="3.40.980.10">
    <property type="entry name" value="MoaB/Mog-like domain"/>
    <property type="match status" value="1"/>
</dbReference>
<dbReference type="InterPro" id="IPR036425">
    <property type="entry name" value="MoaB/Mog-like_dom_sf"/>
</dbReference>
<dbReference type="AlphaFoldDB" id="A0A544QLU5"/>
<dbReference type="PANTHER" id="PTHR13939:SF0">
    <property type="entry name" value="NMN AMIDOHYDROLASE-LIKE PROTEIN YFAY"/>
    <property type="match status" value="1"/>
</dbReference>
<feature type="region of interest" description="Disordered" evidence="1">
    <location>
        <begin position="232"/>
        <end position="256"/>
    </location>
</feature>
<dbReference type="OrthoDB" id="372037at2157"/>
<dbReference type="Proteomes" id="UP000315385">
    <property type="component" value="Unassembled WGS sequence"/>
</dbReference>
<dbReference type="PANTHER" id="PTHR13939">
    <property type="entry name" value="NICOTINAMIDE-NUCLEOTIDE AMIDOHYDROLASE PNCC"/>
    <property type="match status" value="1"/>
</dbReference>
<dbReference type="SUPFAM" id="SSF53218">
    <property type="entry name" value="Molybdenum cofactor biosynthesis proteins"/>
    <property type="match status" value="1"/>
</dbReference>
<evidence type="ECO:0000259" key="2">
    <source>
        <dbReference type="SMART" id="SM00852"/>
    </source>
</evidence>
<accession>A0A544QLU5</accession>
<dbReference type="CDD" id="cd00885">
    <property type="entry name" value="cinA"/>
    <property type="match status" value="1"/>
</dbReference>
<organism evidence="3 4">
    <name type="scientific">Halonotius roseus</name>
    <dbReference type="NCBI Taxonomy" id="2511997"/>
    <lineage>
        <taxon>Archaea</taxon>
        <taxon>Methanobacteriati</taxon>
        <taxon>Methanobacteriota</taxon>
        <taxon>Stenosarchaea group</taxon>
        <taxon>Halobacteria</taxon>
        <taxon>Halobacteriales</taxon>
        <taxon>Haloferacaceae</taxon>
        <taxon>Halonotius</taxon>
    </lineage>
</organism>
<dbReference type="Pfam" id="PF24102">
    <property type="entry name" value="FLAD1_M"/>
    <property type="match status" value="1"/>
</dbReference>
<protein>
    <submittedName>
        <fullName evidence="3">Competence/damage-inducible protein A</fullName>
    </submittedName>
</protein>
<dbReference type="RefSeq" id="WP_142444165.1">
    <property type="nucleotide sequence ID" value="NZ_SESI01000003.1"/>
</dbReference>
<dbReference type="InterPro" id="IPR056596">
    <property type="entry name" value="FLAD1_M"/>
</dbReference>
<dbReference type="EMBL" id="SESI01000003">
    <property type="protein sequence ID" value="TQQ79577.1"/>
    <property type="molecule type" value="Genomic_DNA"/>
</dbReference>
<comment type="caution">
    <text evidence="3">The sequence shown here is derived from an EMBL/GenBank/DDBJ whole genome shotgun (WGS) entry which is preliminary data.</text>
</comment>
<dbReference type="Pfam" id="PF00994">
    <property type="entry name" value="MoCF_biosynth"/>
    <property type="match status" value="1"/>
</dbReference>
<dbReference type="InterPro" id="IPR050101">
    <property type="entry name" value="CinA"/>
</dbReference>